<keyword evidence="6 8" id="KW-0472">Membrane</keyword>
<feature type="transmembrane region" description="Helical" evidence="10">
    <location>
        <begin position="260"/>
        <end position="280"/>
    </location>
</feature>
<sequence>MTPPSPVVDTKARSLEETPTWAVAVVCFCIIVVSILIEHAIHMLGKWLKKKHKPALYEALEKVKTELMLMGFISFLLTVLKDRIADICISETVSDTWHPCDKNSKAKYPSKETDKCRKKGEVAFVSSYGIHQLHIFIFVLAIFHILYCIITYVLGSYKMKTWKTWENDTKTVEYQHYNDPERFRFARDTSFGRRHLNFWSTSTLSVWIVCFFRQFYGSVTKVDYLTLRHGFIMAHLPPGKETQFDFQNYIERSLEEDFKVVVGISPHIWFIAVLFLLAYTHGWRSYFWLPFIPLIIILMVGTKLQVIITKMGLRIQERGGVVKGAPVVEPGDEHFWFDRPQFLLTLIHIILFTNAFQLAFFVWSTYEFTINSCYHEKIEDIIIRISMGVIIQVLCSYVTLPLYALVNQMGTKMRSTIFNQRIAESLKNWHHTAKENTKQGKHSKNTTPSSSKPATPTHGMSPVHLQHGYPRKSEESGHTSLTHSNFENDRWDPVDMFANSSSDRDIDVPDVSRGGLQSERREAADLTIQESRALEMASMSPQIPRTQHEIDISSSNLSFTKR</sequence>
<dbReference type="AlphaFoldDB" id="A0A8J5YYW3"/>
<keyword evidence="7 8" id="KW-0568">Pathogenesis-related protein</keyword>
<keyword evidence="4 8" id="KW-0611">Plant defense</keyword>
<keyword evidence="8" id="KW-0112">Calmodulin-binding</keyword>
<dbReference type="GO" id="GO:0006952">
    <property type="term" value="P:defense response"/>
    <property type="evidence" value="ECO:0007669"/>
    <property type="project" value="UniProtKB-KW"/>
</dbReference>
<dbReference type="GO" id="GO:0005516">
    <property type="term" value="F:calmodulin binding"/>
    <property type="evidence" value="ECO:0007669"/>
    <property type="project" value="UniProtKB-KW"/>
</dbReference>
<evidence type="ECO:0000256" key="5">
    <source>
        <dbReference type="ARBA" id="ARBA00022989"/>
    </source>
</evidence>
<dbReference type="Proteomes" id="UP000701853">
    <property type="component" value="Chromosome 6"/>
</dbReference>
<keyword evidence="12" id="KW-1185">Reference proteome</keyword>
<comment type="subcellular location">
    <subcellularLocation>
        <location evidence="1 8">Membrane</location>
        <topology evidence="1 8">Multi-pass membrane protein</topology>
    </subcellularLocation>
</comment>
<feature type="compositionally biased region" description="Polar residues" evidence="9">
    <location>
        <begin position="552"/>
        <end position="562"/>
    </location>
</feature>
<comment type="similarity">
    <text evidence="2 8">Belongs to the MLO family.</text>
</comment>
<organism evidence="11 12">
    <name type="scientific">Gossypium anomalum</name>
    <dbReference type="NCBI Taxonomy" id="47600"/>
    <lineage>
        <taxon>Eukaryota</taxon>
        <taxon>Viridiplantae</taxon>
        <taxon>Streptophyta</taxon>
        <taxon>Embryophyta</taxon>
        <taxon>Tracheophyta</taxon>
        <taxon>Spermatophyta</taxon>
        <taxon>Magnoliopsida</taxon>
        <taxon>eudicotyledons</taxon>
        <taxon>Gunneridae</taxon>
        <taxon>Pentapetalae</taxon>
        <taxon>rosids</taxon>
        <taxon>malvids</taxon>
        <taxon>Malvales</taxon>
        <taxon>Malvaceae</taxon>
        <taxon>Malvoideae</taxon>
        <taxon>Gossypium</taxon>
    </lineage>
</organism>
<comment type="caution">
    <text evidence="11">The sequence shown here is derived from an EMBL/GenBank/DDBJ whole genome shotgun (WGS) entry which is preliminary data.</text>
</comment>
<comment type="function">
    <text evidence="8">May be involved in modulation of pathogen defense and leaf cell death.</text>
</comment>
<protein>
    <recommendedName>
        <fullName evidence="8">MLO-like protein</fullName>
    </recommendedName>
</protein>
<dbReference type="GO" id="GO:0016020">
    <property type="term" value="C:membrane"/>
    <property type="evidence" value="ECO:0007669"/>
    <property type="project" value="UniProtKB-SubCell"/>
</dbReference>
<dbReference type="PANTHER" id="PTHR31942">
    <property type="entry name" value="MLO-LIKE PROTEIN 1"/>
    <property type="match status" value="1"/>
</dbReference>
<feature type="transmembrane region" description="Helical" evidence="10">
    <location>
        <begin position="20"/>
        <end position="42"/>
    </location>
</feature>
<feature type="region of interest" description="Disordered" evidence="9">
    <location>
        <begin position="433"/>
        <end position="522"/>
    </location>
</feature>
<evidence type="ECO:0000256" key="6">
    <source>
        <dbReference type="ARBA" id="ARBA00023136"/>
    </source>
</evidence>
<accession>A0A8J5YYW3</accession>
<gene>
    <name evidence="8" type="primary">MLO</name>
    <name evidence="11" type="ORF">CXB51_015953</name>
</gene>
<evidence type="ECO:0000256" key="9">
    <source>
        <dbReference type="SAM" id="MobiDB-lite"/>
    </source>
</evidence>
<evidence type="ECO:0000256" key="8">
    <source>
        <dbReference type="RuleBase" id="RU280816"/>
    </source>
</evidence>
<evidence type="ECO:0000256" key="2">
    <source>
        <dbReference type="ARBA" id="ARBA00006574"/>
    </source>
</evidence>
<feature type="transmembrane region" description="Helical" evidence="10">
    <location>
        <begin position="133"/>
        <end position="154"/>
    </location>
</feature>
<evidence type="ECO:0000256" key="3">
    <source>
        <dbReference type="ARBA" id="ARBA00022692"/>
    </source>
</evidence>
<feature type="region of interest" description="Disordered" evidence="9">
    <location>
        <begin position="539"/>
        <end position="562"/>
    </location>
</feature>
<feature type="transmembrane region" description="Helical" evidence="10">
    <location>
        <begin position="381"/>
        <end position="406"/>
    </location>
</feature>
<proteinExistence type="inferred from homology"/>
<keyword evidence="5 8" id="KW-1133">Transmembrane helix</keyword>
<name>A0A8J5YYW3_9ROSI</name>
<dbReference type="EMBL" id="JAHUZN010000006">
    <property type="protein sequence ID" value="KAG8490350.1"/>
    <property type="molecule type" value="Genomic_DNA"/>
</dbReference>
<dbReference type="InterPro" id="IPR004326">
    <property type="entry name" value="Mlo"/>
</dbReference>
<evidence type="ECO:0000313" key="12">
    <source>
        <dbReference type="Proteomes" id="UP000701853"/>
    </source>
</evidence>
<feature type="transmembrane region" description="Helical" evidence="10">
    <location>
        <begin position="286"/>
        <end position="308"/>
    </location>
</feature>
<evidence type="ECO:0000313" key="11">
    <source>
        <dbReference type="EMBL" id="KAG8490350.1"/>
    </source>
</evidence>
<dbReference type="PANTHER" id="PTHR31942:SF84">
    <property type="entry name" value="MLO-LIKE PROTEIN 12"/>
    <property type="match status" value="1"/>
</dbReference>
<evidence type="ECO:0000256" key="4">
    <source>
        <dbReference type="ARBA" id="ARBA00022821"/>
    </source>
</evidence>
<evidence type="ECO:0000256" key="10">
    <source>
        <dbReference type="SAM" id="Phobius"/>
    </source>
</evidence>
<feature type="transmembrane region" description="Helical" evidence="10">
    <location>
        <begin position="342"/>
        <end position="361"/>
    </location>
</feature>
<reference evidence="11 12" key="1">
    <citation type="journal article" date="2021" name="bioRxiv">
        <title>The Gossypium anomalum genome as a resource for cotton improvement and evolutionary analysis of hybrid incompatibility.</title>
        <authorList>
            <person name="Grover C.E."/>
            <person name="Yuan D."/>
            <person name="Arick M.A."/>
            <person name="Miller E.R."/>
            <person name="Hu G."/>
            <person name="Peterson D.G."/>
            <person name="Wendel J.F."/>
            <person name="Udall J.A."/>
        </authorList>
    </citation>
    <scope>NUCLEOTIDE SEQUENCE [LARGE SCALE GENOMIC DNA]</scope>
    <source>
        <strain evidence="11">JFW-Udall</strain>
        <tissue evidence="11">Leaf</tissue>
    </source>
</reference>
<feature type="compositionally biased region" description="Low complexity" evidence="9">
    <location>
        <begin position="445"/>
        <end position="457"/>
    </location>
</feature>
<keyword evidence="3 8" id="KW-0812">Transmembrane</keyword>
<comment type="domain">
    <text evidence="8">The C-terminus contains a calmodulin-binding domain, which binds calmodulin in a calcium-dependent fashion.</text>
</comment>
<dbReference type="Pfam" id="PF03094">
    <property type="entry name" value="Mlo"/>
    <property type="match status" value="1"/>
</dbReference>
<dbReference type="OrthoDB" id="1388414at2759"/>
<evidence type="ECO:0000256" key="1">
    <source>
        <dbReference type="ARBA" id="ARBA00004141"/>
    </source>
</evidence>
<evidence type="ECO:0000256" key="7">
    <source>
        <dbReference type="ARBA" id="ARBA00023265"/>
    </source>
</evidence>